<dbReference type="Proteomes" id="UP001227230">
    <property type="component" value="Chromosome 3"/>
</dbReference>
<keyword evidence="2" id="KW-0238">DNA-binding</keyword>
<accession>A0ABY9BPF6</accession>
<evidence type="ECO:0000256" key="2">
    <source>
        <dbReference type="ARBA" id="ARBA00023125"/>
    </source>
</evidence>
<organism evidence="7 8">
    <name type="scientific">Vitis vinifera</name>
    <name type="common">Grape</name>
    <dbReference type="NCBI Taxonomy" id="29760"/>
    <lineage>
        <taxon>Eukaryota</taxon>
        <taxon>Viridiplantae</taxon>
        <taxon>Streptophyta</taxon>
        <taxon>Embryophyta</taxon>
        <taxon>Tracheophyta</taxon>
        <taxon>Spermatophyta</taxon>
        <taxon>Magnoliopsida</taxon>
        <taxon>eudicotyledons</taxon>
        <taxon>Gunneridae</taxon>
        <taxon>Pentapetalae</taxon>
        <taxon>rosids</taxon>
        <taxon>Vitales</taxon>
        <taxon>Vitaceae</taxon>
        <taxon>Viteae</taxon>
        <taxon>Vitis</taxon>
    </lineage>
</organism>
<dbReference type="InterPro" id="IPR017930">
    <property type="entry name" value="Myb_dom"/>
</dbReference>
<feature type="domain" description="Myb-like" evidence="5">
    <location>
        <begin position="35"/>
        <end position="88"/>
    </location>
</feature>
<protein>
    <submittedName>
        <fullName evidence="7">Uncharacterized protein</fullName>
    </submittedName>
</protein>
<evidence type="ECO:0000256" key="1">
    <source>
        <dbReference type="ARBA" id="ARBA00004123"/>
    </source>
</evidence>
<dbReference type="InterPro" id="IPR015495">
    <property type="entry name" value="Myb_TF_plants"/>
</dbReference>
<dbReference type="PANTHER" id="PTHR10641">
    <property type="entry name" value="MYB FAMILY TRANSCRIPTION FACTOR"/>
    <property type="match status" value="1"/>
</dbReference>
<gene>
    <name evidence="7" type="ORF">VitviT2T_004268</name>
</gene>
<feature type="domain" description="Myb-like" evidence="5">
    <location>
        <begin position="89"/>
        <end position="140"/>
    </location>
</feature>
<feature type="domain" description="HTH myb-type" evidence="6">
    <location>
        <begin position="89"/>
        <end position="144"/>
    </location>
</feature>
<dbReference type="InterPro" id="IPR001005">
    <property type="entry name" value="SANT/Myb"/>
</dbReference>
<proteinExistence type="predicted"/>
<dbReference type="PROSITE" id="PS51294">
    <property type="entry name" value="HTH_MYB"/>
    <property type="match status" value="1"/>
</dbReference>
<dbReference type="CDD" id="cd00167">
    <property type="entry name" value="SANT"/>
    <property type="match status" value="2"/>
</dbReference>
<evidence type="ECO:0000256" key="4">
    <source>
        <dbReference type="SAM" id="MobiDB-lite"/>
    </source>
</evidence>
<comment type="subcellular location">
    <subcellularLocation>
        <location evidence="1">Nucleus</location>
    </subcellularLocation>
</comment>
<name>A0ABY9BPF6_VITVI</name>
<sequence>MHHFRSASISLQKQLSSTGDNAPEIGKEKESIMAGPPKIRRLWTREEDDELKHFKTEYPNLPWGEIIKLANLQDRDEKSCSHRWNNYLRPDINKGEFFPQEDELIIHLKSLGVSWASMAKHPLLERRSPNAIKNRWYNHLKKRSATISDPRRPLPYHVQHLLMDDQNSDHSFSEDDTEAWVSSWITDDDLNPISSIPEHTS</sequence>
<evidence type="ECO:0000313" key="8">
    <source>
        <dbReference type="Proteomes" id="UP001227230"/>
    </source>
</evidence>
<dbReference type="SMART" id="SM00717">
    <property type="entry name" value="SANT"/>
    <property type="match status" value="2"/>
</dbReference>
<evidence type="ECO:0000313" key="7">
    <source>
        <dbReference type="EMBL" id="WJZ84674.1"/>
    </source>
</evidence>
<dbReference type="PROSITE" id="PS50090">
    <property type="entry name" value="MYB_LIKE"/>
    <property type="match status" value="2"/>
</dbReference>
<keyword evidence="8" id="KW-1185">Reference proteome</keyword>
<dbReference type="SUPFAM" id="SSF46689">
    <property type="entry name" value="Homeodomain-like"/>
    <property type="match status" value="2"/>
</dbReference>
<dbReference type="InterPro" id="IPR009057">
    <property type="entry name" value="Homeodomain-like_sf"/>
</dbReference>
<evidence type="ECO:0000259" key="5">
    <source>
        <dbReference type="PROSITE" id="PS50090"/>
    </source>
</evidence>
<dbReference type="Gene3D" id="1.10.10.60">
    <property type="entry name" value="Homeodomain-like"/>
    <property type="match status" value="2"/>
</dbReference>
<reference evidence="7 8" key="1">
    <citation type="journal article" date="2023" name="Hortic Res">
        <title>The complete reference genome for grapevine (Vitis vinifera L.) genetics and breeding.</title>
        <authorList>
            <person name="Shi X."/>
            <person name="Cao S."/>
            <person name="Wang X."/>
            <person name="Huang S."/>
            <person name="Wang Y."/>
            <person name="Liu Z."/>
            <person name="Liu W."/>
            <person name="Leng X."/>
            <person name="Peng Y."/>
            <person name="Wang N."/>
            <person name="Wang Y."/>
            <person name="Ma Z."/>
            <person name="Xu X."/>
            <person name="Zhang F."/>
            <person name="Xue H."/>
            <person name="Zhong H."/>
            <person name="Wang Y."/>
            <person name="Zhang K."/>
            <person name="Velt A."/>
            <person name="Avia K."/>
            <person name="Holtgrawe D."/>
            <person name="Grimplet J."/>
            <person name="Matus J.T."/>
            <person name="Ware D."/>
            <person name="Wu X."/>
            <person name="Wang H."/>
            <person name="Liu C."/>
            <person name="Fang Y."/>
            <person name="Rustenholz C."/>
            <person name="Cheng Z."/>
            <person name="Xiao H."/>
            <person name="Zhou Y."/>
        </authorList>
    </citation>
    <scope>NUCLEOTIDE SEQUENCE [LARGE SCALE GENOMIC DNA]</scope>
    <source>
        <strain evidence="8">cv. Pinot noir / PN40024</strain>
        <tissue evidence="7">Leaf</tissue>
    </source>
</reference>
<dbReference type="PANTHER" id="PTHR10641:SF1103">
    <property type="entry name" value="TRANSCRIPTION FACTOR MYB72"/>
    <property type="match status" value="1"/>
</dbReference>
<feature type="compositionally biased region" description="Polar residues" evidence="4">
    <location>
        <begin position="7"/>
        <end position="20"/>
    </location>
</feature>
<evidence type="ECO:0000256" key="3">
    <source>
        <dbReference type="ARBA" id="ARBA00023242"/>
    </source>
</evidence>
<dbReference type="Pfam" id="PF13921">
    <property type="entry name" value="Myb_DNA-bind_6"/>
    <property type="match status" value="1"/>
</dbReference>
<feature type="region of interest" description="Disordered" evidence="4">
    <location>
        <begin position="1"/>
        <end position="31"/>
    </location>
</feature>
<evidence type="ECO:0000259" key="6">
    <source>
        <dbReference type="PROSITE" id="PS51294"/>
    </source>
</evidence>
<keyword evidence="3" id="KW-0539">Nucleus</keyword>
<dbReference type="EMBL" id="CP126650">
    <property type="protein sequence ID" value="WJZ84674.1"/>
    <property type="molecule type" value="Genomic_DNA"/>
</dbReference>